<dbReference type="PANTHER" id="PTHR43255">
    <property type="entry name" value="IRON-SULFUR-BINDING OXIDOREDUCTASE FADF-RELATED-RELATED"/>
    <property type="match status" value="1"/>
</dbReference>
<protein>
    <recommendedName>
        <fullName evidence="1">Cysteine-rich domain-containing protein</fullName>
    </recommendedName>
</protein>
<name>X1IVP5_9ZZZZ</name>
<proteinExistence type="predicted"/>
<sequence>IHIAKYIKKLLDDGKIEPIKNIPDDLKKVTIHDPCLIARNMNDTSSIRDILGKIPGLELVEPTYTKEYVHCCGWSGTAHWADRDLAIKEATNRVNELKETGAEVFVSACPLCELGLAYGLKEDEKEKIKIVDVSELLNKVL</sequence>
<dbReference type="EMBL" id="BARU01029989">
    <property type="protein sequence ID" value="GAH73340.1"/>
    <property type="molecule type" value="Genomic_DNA"/>
</dbReference>
<organism evidence="2">
    <name type="scientific">marine sediment metagenome</name>
    <dbReference type="NCBI Taxonomy" id="412755"/>
    <lineage>
        <taxon>unclassified sequences</taxon>
        <taxon>metagenomes</taxon>
        <taxon>ecological metagenomes</taxon>
    </lineage>
</organism>
<dbReference type="InterPro" id="IPR051460">
    <property type="entry name" value="HdrC_iron-sulfur_subunit"/>
</dbReference>
<dbReference type="Pfam" id="PF02754">
    <property type="entry name" value="CCG"/>
    <property type="match status" value="1"/>
</dbReference>
<reference evidence="2" key="1">
    <citation type="journal article" date="2014" name="Front. Microbiol.">
        <title>High frequency of phylogenetically diverse reductive dehalogenase-homologous genes in deep subseafloor sedimentary metagenomes.</title>
        <authorList>
            <person name="Kawai M."/>
            <person name="Futagami T."/>
            <person name="Toyoda A."/>
            <person name="Takaki Y."/>
            <person name="Nishi S."/>
            <person name="Hori S."/>
            <person name="Arai W."/>
            <person name="Tsubouchi T."/>
            <person name="Morono Y."/>
            <person name="Uchiyama I."/>
            <person name="Ito T."/>
            <person name="Fujiyama A."/>
            <person name="Inagaki F."/>
            <person name="Takami H."/>
        </authorList>
    </citation>
    <scope>NUCLEOTIDE SEQUENCE</scope>
    <source>
        <strain evidence="2">Expedition CK06-06</strain>
    </source>
</reference>
<evidence type="ECO:0000259" key="1">
    <source>
        <dbReference type="Pfam" id="PF02754"/>
    </source>
</evidence>
<feature type="domain" description="Cysteine-rich" evidence="1">
    <location>
        <begin position="29"/>
        <end position="116"/>
    </location>
</feature>
<comment type="caution">
    <text evidence="2">The sequence shown here is derived from an EMBL/GenBank/DDBJ whole genome shotgun (WGS) entry which is preliminary data.</text>
</comment>
<feature type="non-terminal residue" evidence="2">
    <location>
        <position position="1"/>
    </location>
</feature>
<dbReference type="InterPro" id="IPR004017">
    <property type="entry name" value="Cys_rich_dom"/>
</dbReference>
<dbReference type="PANTHER" id="PTHR43255:SF2">
    <property type="entry name" value="HETERODISULFIDE REDUCTASE RELATED PROTEIN"/>
    <property type="match status" value="1"/>
</dbReference>
<dbReference type="GO" id="GO:0016491">
    <property type="term" value="F:oxidoreductase activity"/>
    <property type="evidence" value="ECO:0007669"/>
    <property type="project" value="UniProtKB-ARBA"/>
</dbReference>
<accession>X1IVP5</accession>
<dbReference type="AlphaFoldDB" id="X1IVP5"/>
<gene>
    <name evidence="2" type="ORF">S03H2_47641</name>
</gene>
<dbReference type="GO" id="GO:0005886">
    <property type="term" value="C:plasma membrane"/>
    <property type="evidence" value="ECO:0007669"/>
    <property type="project" value="TreeGrafter"/>
</dbReference>
<evidence type="ECO:0000313" key="2">
    <source>
        <dbReference type="EMBL" id="GAH73340.1"/>
    </source>
</evidence>